<protein>
    <recommendedName>
        <fullName evidence="4">UBX domain-containing protein 4</fullName>
    </recommendedName>
    <alternativeName>
        <fullName evidence="5">UBX domain-containing protein 2</fullName>
    </alternativeName>
</protein>
<evidence type="ECO:0000313" key="15">
    <source>
        <dbReference type="RefSeq" id="XP_014666918.1"/>
    </source>
</evidence>
<evidence type="ECO:0000313" key="9">
    <source>
        <dbReference type="Proteomes" id="UP000695022"/>
    </source>
</evidence>
<evidence type="ECO:0000259" key="8">
    <source>
        <dbReference type="PROSITE" id="PS50033"/>
    </source>
</evidence>
<feature type="compositionally biased region" description="Polar residues" evidence="7">
    <location>
        <begin position="152"/>
        <end position="162"/>
    </location>
</feature>
<evidence type="ECO:0000313" key="10">
    <source>
        <dbReference type="RefSeq" id="XP_014666913.1"/>
    </source>
</evidence>
<evidence type="ECO:0000313" key="12">
    <source>
        <dbReference type="RefSeq" id="XP_014666915.1"/>
    </source>
</evidence>
<dbReference type="SUPFAM" id="SSF54236">
    <property type="entry name" value="Ubiquitin-like"/>
    <property type="match status" value="1"/>
</dbReference>
<comment type="function">
    <text evidence="6">Involved in endoplasmic reticulum-associated protein degradation (ERAD). Acts as a platform to recruit both UBQLN1 and VCP to the ER during ERAD.</text>
</comment>
<feature type="compositionally biased region" description="Basic and acidic residues" evidence="7">
    <location>
        <begin position="281"/>
        <end position="300"/>
    </location>
</feature>
<feature type="region of interest" description="Disordered" evidence="7">
    <location>
        <begin position="430"/>
        <end position="491"/>
    </location>
</feature>
<dbReference type="Gene3D" id="3.40.30.10">
    <property type="entry name" value="Glutaredoxin"/>
    <property type="match status" value="1"/>
</dbReference>
<dbReference type="CDD" id="cd16117">
    <property type="entry name" value="UBX_UBXN4"/>
    <property type="match status" value="1"/>
</dbReference>
<comment type="subunit">
    <text evidence="3">Directly interacts with VCP. Interacts with UBQLN1. Forms a complex with VCP and UBQLN1.</text>
</comment>
<evidence type="ECO:0000256" key="6">
    <source>
        <dbReference type="ARBA" id="ARBA00046062"/>
    </source>
</evidence>
<dbReference type="RefSeq" id="XP_014666914.1">
    <property type="nucleotide sequence ID" value="XM_014811428.1"/>
</dbReference>
<feature type="domain" description="UBX" evidence="8">
    <location>
        <begin position="308"/>
        <end position="386"/>
    </location>
</feature>
<feature type="compositionally biased region" description="Polar residues" evidence="7">
    <location>
        <begin position="122"/>
        <end position="136"/>
    </location>
</feature>
<evidence type="ECO:0000256" key="3">
    <source>
        <dbReference type="ARBA" id="ARBA00038812"/>
    </source>
</evidence>
<dbReference type="RefSeq" id="XP_014666918.1">
    <property type="nucleotide sequence ID" value="XM_014811432.1"/>
</dbReference>
<feature type="region of interest" description="Disordered" evidence="7">
    <location>
        <begin position="206"/>
        <end position="312"/>
    </location>
</feature>
<gene>
    <name evidence="10 11 12 13 14 15" type="primary">LOC106808631</name>
</gene>
<dbReference type="PANTHER" id="PTHR46424">
    <property type="entry name" value="UBX DOMAIN-CONTAINING PROTEIN 4"/>
    <property type="match status" value="1"/>
</dbReference>
<evidence type="ECO:0000313" key="13">
    <source>
        <dbReference type="RefSeq" id="XP_014666916.1"/>
    </source>
</evidence>
<organism evidence="9 10">
    <name type="scientific">Priapulus caudatus</name>
    <name type="common">Priapulid worm</name>
    <dbReference type="NCBI Taxonomy" id="37621"/>
    <lineage>
        <taxon>Eukaryota</taxon>
        <taxon>Metazoa</taxon>
        <taxon>Ecdysozoa</taxon>
        <taxon>Scalidophora</taxon>
        <taxon>Priapulida</taxon>
        <taxon>Priapulimorpha</taxon>
        <taxon>Priapulimorphida</taxon>
        <taxon>Priapulidae</taxon>
        <taxon>Priapulus</taxon>
    </lineage>
</organism>
<keyword evidence="9" id="KW-1185">Reference proteome</keyword>
<evidence type="ECO:0000256" key="7">
    <source>
        <dbReference type="SAM" id="MobiDB-lite"/>
    </source>
</evidence>
<accession>A0ABM1E3Z2</accession>
<evidence type="ECO:0000256" key="5">
    <source>
        <dbReference type="ARBA" id="ARBA00041575"/>
    </source>
</evidence>
<feature type="compositionally biased region" description="Low complexity" evidence="7">
    <location>
        <begin position="301"/>
        <end position="312"/>
    </location>
</feature>
<feature type="compositionally biased region" description="Basic and acidic residues" evidence="7">
    <location>
        <begin position="207"/>
        <end position="223"/>
    </location>
</feature>
<feature type="compositionally biased region" description="Polar residues" evidence="7">
    <location>
        <begin position="481"/>
        <end position="491"/>
    </location>
</feature>
<dbReference type="Pfam" id="PF00789">
    <property type="entry name" value="UBX"/>
    <property type="match status" value="1"/>
</dbReference>
<dbReference type="PROSITE" id="PS50033">
    <property type="entry name" value="UBX"/>
    <property type="match status" value="1"/>
</dbReference>
<dbReference type="Pfam" id="PF23187">
    <property type="entry name" value="UBX7_N"/>
    <property type="match status" value="1"/>
</dbReference>
<dbReference type="SMART" id="SM00166">
    <property type="entry name" value="UBX"/>
    <property type="match status" value="1"/>
</dbReference>
<dbReference type="RefSeq" id="XP_014666916.1">
    <property type="nucleotide sequence ID" value="XM_014811430.1"/>
</dbReference>
<keyword evidence="2" id="KW-0834">Unfolded protein response</keyword>
<comment type="subcellular location">
    <subcellularLocation>
        <location evidence="1">Endoplasmic reticulum membrane</location>
        <topology evidence="1">Peripheral membrane protein</topology>
    </subcellularLocation>
</comment>
<proteinExistence type="predicted"/>
<dbReference type="PANTHER" id="PTHR46424:SF1">
    <property type="entry name" value="UBX DOMAIN-CONTAINING PROTEIN 4"/>
    <property type="match status" value="1"/>
</dbReference>
<dbReference type="Gene3D" id="3.10.20.90">
    <property type="entry name" value="Phosphatidylinositol 3-kinase Catalytic Subunit, Chain A, domain 1"/>
    <property type="match status" value="1"/>
</dbReference>
<sequence>MQWFSSPIPQAIAESKRLNLPFLVYISGEDEDSQHMLETWESDEIRSICQSDKCVPIKIAANSPTSEQFAAIYPIVCIPSTFVIGQSGLPLEVVGGYLPVADFSERLQKAFKLFQGELNRTTPTADLTQQPEQSIAQPGDMAEQPDDAACQQGATIDQTGDTEGQADDSAEQPGTAAGTSGEQSEKERQERLERAQQLVEQIQVQKLQKEKEEEKRKEIERRNVGRGVQQLRATQKELEMKRDAEERKKDKQEERVARERIRQQIAEDRADKTARFQQMAQDRETEAQDAKRRKLQEEQKAAAARNAASSNSARLQFRLPDGGYLTHTFAAGDRFQEAVDYVRQEVGNKYGKYVLKMSFPKRDFQPSDYSQTMRDLELAPSAVLLLVPGAQRNVLPARATGDGSFFWMVLAPFFAIFNFMRRLVFGDSPPPTPPSDTIPAGRVNVPTDSDRRRVPTSAYSTYREGNLTRLRNVEGDDDDGSTWNGNSTQQL</sequence>
<name>A0ABM1E3Z2_PRICU</name>
<dbReference type="InterPro" id="IPR001012">
    <property type="entry name" value="UBX_dom"/>
</dbReference>
<evidence type="ECO:0000313" key="11">
    <source>
        <dbReference type="RefSeq" id="XP_014666914.1"/>
    </source>
</evidence>
<dbReference type="InterPro" id="IPR029071">
    <property type="entry name" value="Ubiquitin-like_domsf"/>
</dbReference>
<dbReference type="Proteomes" id="UP000695022">
    <property type="component" value="Unplaced"/>
</dbReference>
<dbReference type="InterPro" id="IPR036249">
    <property type="entry name" value="Thioredoxin-like_sf"/>
</dbReference>
<dbReference type="GeneID" id="106808631"/>
<dbReference type="RefSeq" id="XP_014666913.1">
    <property type="nucleotide sequence ID" value="XM_014811427.1"/>
</dbReference>
<feature type="region of interest" description="Disordered" evidence="7">
    <location>
        <begin position="122"/>
        <end position="194"/>
    </location>
</feature>
<dbReference type="SUPFAM" id="SSF52833">
    <property type="entry name" value="Thioredoxin-like"/>
    <property type="match status" value="1"/>
</dbReference>
<evidence type="ECO:0000256" key="4">
    <source>
        <dbReference type="ARBA" id="ARBA00040925"/>
    </source>
</evidence>
<reference evidence="10 11" key="1">
    <citation type="submission" date="2025-05" db="UniProtKB">
        <authorList>
            <consortium name="RefSeq"/>
        </authorList>
    </citation>
    <scope>IDENTIFICATION</scope>
</reference>
<feature type="compositionally biased region" description="Basic and acidic residues" evidence="7">
    <location>
        <begin position="234"/>
        <end position="274"/>
    </location>
</feature>
<evidence type="ECO:0000313" key="14">
    <source>
        <dbReference type="RefSeq" id="XP_014666917.1"/>
    </source>
</evidence>
<evidence type="ECO:0000256" key="2">
    <source>
        <dbReference type="ARBA" id="ARBA00023230"/>
    </source>
</evidence>
<dbReference type="CDD" id="cd22249">
    <property type="entry name" value="UDM1_RNF168_RNF169-like"/>
    <property type="match status" value="1"/>
</dbReference>
<feature type="compositionally biased region" description="Basic and acidic residues" evidence="7">
    <location>
        <begin position="183"/>
        <end position="194"/>
    </location>
</feature>
<dbReference type="RefSeq" id="XP_014666917.1">
    <property type="nucleotide sequence ID" value="XM_014811431.1"/>
</dbReference>
<dbReference type="RefSeq" id="XP_014666915.1">
    <property type="nucleotide sequence ID" value="XM_014811429.1"/>
</dbReference>
<evidence type="ECO:0000256" key="1">
    <source>
        <dbReference type="ARBA" id="ARBA00004406"/>
    </source>
</evidence>